<organism evidence="2">
    <name type="scientific">Faucicola osloensis</name>
    <name type="common">Moraxella osloensis</name>
    <dbReference type="NCBI Taxonomy" id="34062"/>
    <lineage>
        <taxon>Bacteria</taxon>
        <taxon>Pseudomonadati</taxon>
        <taxon>Pseudomonadota</taxon>
        <taxon>Gammaproteobacteria</taxon>
        <taxon>Moraxellales</taxon>
        <taxon>Moraxellaceae</taxon>
        <taxon>Faucicola</taxon>
    </lineage>
</organism>
<dbReference type="PANTHER" id="PTHR30289">
    <property type="entry name" value="UNCHARACTERIZED PROTEIN YBCL-RELATED"/>
    <property type="match status" value="1"/>
</dbReference>
<dbReference type="InterPro" id="IPR005247">
    <property type="entry name" value="YbhB_YbcL/LppC-like"/>
</dbReference>
<dbReference type="PANTHER" id="PTHR30289:SF1">
    <property type="entry name" value="PEBP (PHOSPHATIDYLETHANOLAMINE-BINDING PROTEIN) FAMILY PROTEIN"/>
    <property type="match status" value="1"/>
</dbReference>
<keyword evidence="2" id="KW-0614">Plasmid</keyword>
<dbReference type="InterPro" id="IPR008914">
    <property type="entry name" value="PEBP"/>
</dbReference>
<geneLocation type="plasmid" evidence="2">
    <name>p1</name>
</geneLocation>
<dbReference type="EMBL" id="CP047227">
    <property type="protein sequence ID" value="QHG10754.1"/>
    <property type="molecule type" value="Genomic_DNA"/>
</dbReference>
<dbReference type="SUPFAM" id="SSF49777">
    <property type="entry name" value="PEBP-like"/>
    <property type="match status" value="1"/>
</dbReference>
<evidence type="ECO:0000313" key="1">
    <source>
        <dbReference type="EMBL" id="OBX65795.1"/>
    </source>
</evidence>
<dbReference type="NCBIfam" id="TIGR00481">
    <property type="entry name" value="YbhB/YbcL family Raf kinase inhibitor-like protein"/>
    <property type="match status" value="1"/>
</dbReference>
<dbReference type="PROSITE" id="PS51257">
    <property type="entry name" value="PROKAR_LIPOPROTEIN"/>
    <property type="match status" value="1"/>
</dbReference>
<name>A0A1B8Q7Q1_FAUOS</name>
<dbReference type="CDD" id="cd00865">
    <property type="entry name" value="PEBP_bact_arch"/>
    <property type="match status" value="1"/>
</dbReference>
<evidence type="ECO:0000313" key="2">
    <source>
        <dbReference type="EMBL" id="QHG10754.1"/>
    </source>
</evidence>
<dbReference type="EMBL" id="LZMT01000005">
    <property type="protein sequence ID" value="OBX65795.1"/>
    <property type="molecule type" value="Genomic_DNA"/>
</dbReference>
<reference evidence="1" key="1">
    <citation type="submission" date="2016-06" db="EMBL/GenBank/DDBJ databases">
        <title>Draft genome of Moraxella osloensis CCUG 67237.</title>
        <authorList>
            <person name="Salva-Serra F."/>
            <person name="Engstrom-Jakobsson H."/>
            <person name="Thorell K."/>
            <person name="Gonzales-Siles L."/>
            <person name="Karlsson R."/>
            <person name="Boulund F."/>
            <person name="Engstrand L."/>
            <person name="Kristiansson E."/>
            <person name="Moore E."/>
        </authorList>
    </citation>
    <scope>NUCLEOTIDE SEQUENCE [LARGE SCALE GENOMIC DNA]</scope>
    <source>
        <strain evidence="1">CCUG 67237</strain>
    </source>
</reference>
<dbReference type="InterPro" id="IPR036610">
    <property type="entry name" value="PEBP-like_sf"/>
</dbReference>
<protein>
    <submittedName>
        <fullName evidence="2">YbhB/YbcL family Raf kinase inhibitor-like protein</fullName>
    </submittedName>
</protein>
<dbReference type="Gene3D" id="3.90.280.10">
    <property type="entry name" value="PEBP-like"/>
    <property type="match status" value="1"/>
</dbReference>
<proteinExistence type="predicted"/>
<gene>
    <name evidence="1" type="ORF">A9299_07775</name>
    <name evidence="2" type="ORF">GSF12_12240</name>
</gene>
<accession>A0A1B8Q7Q1</accession>
<dbReference type="Pfam" id="PF01161">
    <property type="entry name" value="PBP"/>
    <property type="match status" value="1"/>
</dbReference>
<sequence length="176" mass="19230">MKAHYVISAIFCSFLTGCQSLPATQSDFKLTSSDIADHEPLMMKQVANTFGCDGGNQSPSLSWSNAPKGTKSFAISMYDPDAPTGSGFWHWLVVNIPSQQRSFDGNSGLTLMNDAGIEGYLGACPPQGQRHRYLITLYALDTDKLTVNSKTPNAVARFMLNQHVIAKTTIMTIYAR</sequence>
<dbReference type="AlphaFoldDB" id="A0A1B8Q7Q1"/>
<reference evidence="2" key="2">
    <citation type="journal article" date="2020" name="Microbiol. Resour. Announc.">
        <title>Complete Genome Sequence of Moraxella osloensis Strain YV1, Isolated from an Australian Wastewater Treatment Plant.</title>
        <authorList>
            <person name="Batinovic S."/>
            <person name="Rice D.T.F."/>
            <person name="Seviour R.J."/>
            <person name="Petrovski S."/>
        </authorList>
    </citation>
    <scope>NUCLEOTIDE SEQUENCE</scope>
    <source>
        <strain evidence="2">YV1</strain>
    </source>
</reference>